<keyword evidence="4 7" id="KW-0808">Transferase</keyword>
<dbReference type="InterPro" id="IPR003016">
    <property type="entry name" value="2-oxoA_DH_lipoyl-BS"/>
</dbReference>
<comment type="subunit">
    <text evidence="3">Forms a 24-polypeptide structural core with octahedral symmetry.</text>
</comment>
<dbReference type="InterPro" id="IPR001078">
    <property type="entry name" value="2-oxoacid_DH_actylTfrase"/>
</dbReference>
<dbReference type="InterPro" id="IPR000089">
    <property type="entry name" value="Biotin_lipoyl"/>
</dbReference>
<evidence type="ECO:0000256" key="8">
    <source>
        <dbReference type="SAM" id="MobiDB-lite"/>
    </source>
</evidence>
<proteinExistence type="inferred from homology"/>
<comment type="caution">
    <text evidence="11">The sequence shown here is derived from an EMBL/GenBank/DDBJ whole genome shotgun (WGS) entry which is preliminary data.</text>
</comment>
<dbReference type="Proteomes" id="UP001596042">
    <property type="component" value="Unassembled WGS sequence"/>
</dbReference>
<evidence type="ECO:0000259" key="9">
    <source>
        <dbReference type="PROSITE" id="PS50968"/>
    </source>
</evidence>
<dbReference type="EMBL" id="JBHSEL010000023">
    <property type="protein sequence ID" value="MFC4623980.1"/>
    <property type="molecule type" value="Genomic_DNA"/>
</dbReference>
<evidence type="ECO:0000256" key="4">
    <source>
        <dbReference type="ARBA" id="ARBA00022679"/>
    </source>
</evidence>
<dbReference type="SUPFAM" id="SSF52777">
    <property type="entry name" value="CoA-dependent acyltransferases"/>
    <property type="match status" value="1"/>
</dbReference>
<sequence length="413" mass="44082">MATLIDIVAPVEQEGTKAVVRNWLKQIGDTVAEGDALVELETDKVTQEVPAPCSGILTETLMTNGDATAPGAILGRIALASVADTPVPEASAVKQEEPLDAASPPKQYSPAVRRAAAEYGIDPSTVTGTGKGGRVTRLDMDLAYQQKIRQATTATAASVQPASATITAIAQPATTSTDDNVLSRKIPHSPMRMAIAKHMAHSLSTAPQVTAVFEADFTAIMRHRDAHKGHMKAEGINLSYTAYIVAACVEAMKQVPEVNSQWHDDCLEVFSDINIGVGIALGDQGLVVPVIRRAQHLSLQGIASQLQDLTNRARSRSLKSEELQGGTFTISNHGVSGSLLAAPIIINQPQSAILGIGKVEKRVVVREMDGVDTIQIRPMAYVSLTIDHRALDGHQTNSWLKAFVNTLENWPSE</sequence>
<gene>
    <name evidence="11" type="ORF">ACFO1V_01845</name>
</gene>
<dbReference type="EC" id="2.3.1.-" evidence="7"/>
<evidence type="ECO:0000256" key="7">
    <source>
        <dbReference type="RuleBase" id="RU003423"/>
    </source>
</evidence>
<protein>
    <recommendedName>
        <fullName evidence="7">Dihydrolipoamide acetyltransferase component of pyruvate dehydrogenase complex</fullName>
        <ecNumber evidence="7">2.3.1.-</ecNumber>
    </recommendedName>
</protein>
<feature type="region of interest" description="Disordered" evidence="8">
    <location>
        <begin position="89"/>
        <end position="108"/>
    </location>
</feature>
<dbReference type="Pfam" id="PF00364">
    <property type="entry name" value="Biotin_lipoyl"/>
    <property type="match status" value="1"/>
</dbReference>
<organism evidence="11 12">
    <name type="scientific">Daeguia caeni</name>
    <dbReference type="NCBI Taxonomy" id="439612"/>
    <lineage>
        <taxon>Bacteria</taxon>
        <taxon>Pseudomonadati</taxon>
        <taxon>Pseudomonadota</taxon>
        <taxon>Alphaproteobacteria</taxon>
        <taxon>Hyphomicrobiales</taxon>
        <taxon>Brucellaceae</taxon>
        <taxon>Daeguia</taxon>
    </lineage>
</organism>
<dbReference type="SUPFAM" id="SSF47005">
    <property type="entry name" value="Peripheral subunit-binding domain of 2-oxo acid dehydrogenase complex"/>
    <property type="match status" value="1"/>
</dbReference>
<reference evidence="12" key="1">
    <citation type="journal article" date="2019" name="Int. J. Syst. Evol. Microbiol.">
        <title>The Global Catalogue of Microorganisms (GCM) 10K type strain sequencing project: providing services to taxonomists for standard genome sequencing and annotation.</title>
        <authorList>
            <consortium name="The Broad Institute Genomics Platform"/>
            <consortium name="The Broad Institute Genome Sequencing Center for Infectious Disease"/>
            <person name="Wu L."/>
            <person name="Ma J."/>
        </authorList>
    </citation>
    <scope>NUCLEOTIDE SEQUENCE [LARGE SCALE GENOMIC DNA]</scope>
    <source>
        <strain evidence="12">CGMCC 1.15731</strain>
    </source>
</reference>
<comment type="similarity">
    <text evidence="2 7">Belongs to the 2-oxoacid dehydrogenase family.</text>
</comment>
<evidence type="ECO:0000256" key="3">
    <source>
        <dbReference type="ARBA" id="ARBA00011484"/>
    </source>
</evidence>
<dbReference type="Gene3D" id="3.30.559.10">
    <property type="entry name" value="Chloramphenicol acetyltransferase-like domain"/>
    <property type="match status" value="1"/>
</dbReference>
<dbReference type="PROSITE" id="PS50968">
    <property type="entry name" value="BIOTINYL_LIPOYL"/>
    <property type="match status" value="1"/>
</dbReference>
<keyword evidence="6 7" id="KW-0012">Acyltransferase</keyword>
<dbReference type="CDD" id="cd06849">
    <property type="entry name" value="lipoyl_domain"/>
    <property type="match status" value="1"/>
</dbReference>
<name>A0ABV9H4J7_9HYPH</name>
<feature type="domain" description="Lipoyl-binding" evidence="9">
    <location>
        <begin position="4"/>
        <end position="78"/>
    </location>
</feature>
<dbReference type="PROSITE" id="PS51826">
    <property type="entry name" value="PSBD"/>
    <property type="match status" value="1"/>
</dbReference>
<dbReference type="Gene3D" id="4.10.320.10">
    <property type="entry name" value="E3-binding domain"/>
    <property type="match status" value="1"/>
</dbReference>
<dbReference type="InterPro" id="IPR050743">
    <property type="entry name" value="2-oxoacid_DH_E2_comp"/>
</dbReference>
<dbReference type="PROSITE" id="PS00189">
    <property type="entry name" value="LIPOYL"/>
    <property type="match status" value="1"/>
</dbReference>
<dbReference type="GO" id="GO:0016746">
    <property type="term" value="F:acyltransferase activity"/>
    <property type="evidence" value="ECO:0007669"/>
    <property type="project" value="UniProtKB-KW"/>
</dbReference>
<accession>A0ABV9H4J7</accession>
<dbReference type="InterPro" id="IPR023213">
    <property type="entry name" value="CAT-like_dom_sf"/>
</dbReference>
<dbReference type="SUPFAM" id="SSF51230">
    <property type="entry name" value="Single hybrid motif"/>
    <property type="match status" value="1"/>
</dbReference>
<dbReference type="RefSeq" id="WP_374831452.1">
    <property type="nucleotide sequence ID" value="NZ_JBHEEZ010000009.1"/>
</dbReference>
<keyword evidence="5 7" id="KW-0450">Lipoyl</keyword>
<dbReference type="InterPro" id="IPR011053">
    <property type="entry name" value="Single_hybrid_motif"/>
</dbReference>
<dbReference type="InterPro" id="IPR004167">
    <property type="entry name" value="PSBD"/>
</dbReference>
<keyword evidence="12" id="KW-1185">Reference proteome</keyword>
<evidence type="ECO:0000256" key="1">
    <source>
        <dbReference type="ARBA" id="ARBA00001938"/>
    </source>
</evidence>
<dbReference type="Gene3D" id="2.40.50.100">
    <property type="match status" value="1"/>
</dbReference>
<comment type="cofactor">
    <cofactor evidence="1 7">
        <name>(R)-lipoate</name>
        <dbReference type="ChEBI" id="CHEBI:83088"/>
    </cofactor>
</comment>
<dbReference type="PANTHER" id="PTHR43178:SF5">
    <property type="entry name" value="LIPOAMIDE ACYLTRANSFERASE COMPONENT OF BRANCHED-CHAIN ALPHA-KETO ACID DEHYDROGENASE COMPLEX, MITOCHONDRIAL"/>
    <property type="match status" value="1"/>
</dbReference>
<dbReference type="Pfam" id="PF00198">
    <property type="entry name" value="2-oxoacid_dh"/>
    <property type="match status" value="1"/>
</dbReference>
<feature type="domain" description="Peripheral subunit-binding (PSBD)" evidence="10">
    <location>
        <begin position="107"/>
        <end position="144"/>
    </location>
</feature>
<dbReference type="Pfam" id="PF02817">
    <property type="entry name" value="E3_binding"/>
    <property type="match status" value="1"/>
</dbReference>
<evidence type="ECO:0000256" key="6">
    <source>
        <dbReference type="ARBA" id="ARBA00023315"/>
    </source>
</evidence>
<evidence type="ECO:0000256" key="2">
    <source>
        <dbReference type="ARBA" id="ARBA00007317"/>
    </source>
</evidence>
<evidence type="ECO:0000313" key="11">
    <source>
        <dbReference type="EMBL" id="MFC4623980.1"/>
    </source>
</evidence>
<dbReference type="PANTHER" id="PTHR43178">
    <property type="entry name" value="DIHYDROLIPOAMIDE ACETYLTRANSFERASE COMPONENT OF PYRUVATE DEHYDROGENASE COMPLEX"/>
    <property type="match status" value="1"/>
</dbReference>
<evidence type="ECO:0000313" key="12">
    <source>
        <dbReference type="Proteomes" id="UP001596042"/>
    </source>
</evidence>
<dbReference type="InterPro" id="IPR036625">
    <property type="entry name" value="E3-bd_dom_sf"/>
</dbReference>
<evidence type="ECO:0000256" key="5">
    <source>
        <dbReference type="ARBA" id="ARBA00022823"/>
    </source>
</evidence>
<evidence type="ECO:0000259" key="10">
    <source>
        <dbReference type="PROSITE" id="PS51826"/>
    </source>
</evidence>